<evidence type="ECO:0000256" key="1">
    <source>
        <dbReference type="SAM" id="MobiDB-lite"/>
    </source>
</evidence>
<feature type="compositionally biased region" description="Basic and acidic residues" evidence="1">
    <location>
        <begin position="68"/>
        <end position="89"/>
    </location>
</feature>
<comment type="caution">
    <text evidence="2">The sequence shown here is derived from an EMBL/GenBank/DDBJ whole genome shotgun (WGS) entry which is preliminary data.</text>
</comment>
<organism evidence="2 3">
    <name type="scientific">Mesobacillus selenatarsenatis</name>
    <dbReference type="NCBI Taxonomy" id="388741"/>
    <lineage>
        <taxon>Bacteria</taxon>
        <taxon>Bacillati</taxon>
        <taxon>Bacillota</taxon>
        <taxon>Bacilli</taxon>
        <taxon>Bacillales</taxon>
        <taxon>Bacillaceae</taxon>
        <taxon>Mesobacillus</taxon>
    </lineage>
</organism>
<dbReference type="Proteomes" id="UP000587942">
    <property type="component" value="Unassembled WGS sequence"/>
</dbReference>
<feature type="region of interest" description="Disordered" evidence="1">
    <location>
        <begin position="1"/>
        <end position="31"/>
    </location>
</feature>
<accession>A0A846TPJ8</accession>
<sequence>MGDKKKHYKESGEYDQHEKHEKKKDKTEVEFEKDGFNVKINIYNTWTNANDGSTAAGDVAAQQGGEAAGRDQASRGAELENTKAGDDLAQKGAELESQKLVMTWHRKAVKSTKAKMSHTEAVKLRKTNDRRCCDSRLGTLVP</sequence>
<evidence type="ECO:0000313" key="2">
    <source>
        <dbReference type="EMBL" id="NKE07814.1"/>
    </source>
</evidence>
<gene>
    <name evidence="2" type="ORF">GWK17_20395</name>
</gene>
<name>A0A846TPJ8_9BACI</name>
<evidence type="ECO:0000313" key="3">
    <source>
        <dbReference type="Proteomes" id="UP000587942"/>
    </source>
</evidence>
<protein>
    <submittedName>
        <fullName evidence="2">Uncharacterized protein</fullName>
    </submittedName>
</protein>
<feature type="region of interest" description="Disordered" evidence="1">
    <location>
        <begin position="47"/>
        <end position="89"/>
    </location>
</feature>
<reference evidence="2 3" key="1">
    <citation type="submission" date="2020-03" db="EMBL/GenBank/DDBJ databases">
        <authorList>
            <person name="Sun Q."/>
        </authorList>
    </citation>
    <scope>NUCLEOTIDE SEQUENCE [LARGE SCALE GENOMIC DNA]</scope>
    <source>
        <strain evidence="2 3">KACC 21451</strain>
    </source>
</reference>
<dbReference type="EMBL" id="JAAVUM010000020">
    <property type="protein sequence ID" value="NKE07814.1"/>
    <property type="molecule type" value="Genomic_DNA"/>
</dbReference>
<proteinExistence type="predicted"/>
<dbReference type="AlphaFoldDB" id="A0A846TPJ8"/>
<dbReference type="RefSeq" id="WP_167834178.1">
    <property type="nucleotide sequence ID" value="NZ_JAAVUM010000020.1"/>
</dbReference>